<sequence>MDMSTSDMDMSSMSTMSTNAANTTMSSMTTTMDMSMMSMTFFISKTTALYSDMWTPTTDAGYAGTCIFLILLATLFRGLLAVKAWKESAWLAEETNRRYVSVAGKGTKSERISMESDVKNMTLSENGVEENVMVVKTRTMGVRPWRLSVDPVRAVMDTIIAGVGWLLMLAIMTMNLGYFLSVLGGTFLGSLALGRYVIAFEH</sequence>
<dbReference type="InterPro" id="IPR007274">
    <property type="entry name" value="Cop_transporter"/>
</dbReference>
<keyword evidence="1 4" id="KW-0812">Transmembrane</keyword>
<comment type="subcellular location">
    <subcellularLocation>
        <location evidence="4">Membrane</location>
        <topology evidence="4">Multi-pass membrane protein</topology>
    </subcellularLocation>
</comment>
<feature type="transmembrane region" description="Helical" evidence="4">
    <location>
        <begin position="61"/>
        <end position="80"/>
    </location>
</feature>
<keyword evidence="4" id="KW-0187">Copper transport</keyword>
<proteinExistence type="inferred from homology"/>
<evidence type="ECO:0000256" key="3">
    <source>
        <dbReference type="ARBA" id="ARBA00023136"/>
    </source>
</evidence>
<evidence type="ECO:0000256" key="4">
    <source>
        <dbReference type="RuleBase" id="RU367022"/>
    </source>
</evidence>
<dbReference type="PANTHER" id="PTHR12483">
    <property type="entry name" value="SOLUTE CARRIER FAMILY 31 COPPER TRANSPORTERS"/>
    <property type="match status" value="1"/>
</dbReference>
<keyword evidence="4" id="KW-0406">Ion transport</keyword>
<comment type="similarity">
    <text evidence="4">Belongs to the copper transporter (Ctr) (TC 1.A.56) family. SLC31A subfamily.</text>
</comment>
<dbReference type="Proteomes" id="UP000322873">
    <property type="component" value="Unassembled WGS sequence"/>
</dbReference>
<evidence type="ECO:0000256" key="2">
    <source>
        <dbReference type="ARBA" id="ARBA00022989"/>
    </source>
</evidence>
<protein>
    <recommendedName>
        <fullName evidence="4">Copper transport protein</fullName>
    </recommendedName>
</protein>
<dbReference type="VEuPathDB" id="FungiDB:MFRU_037g00220"/>
<evidence type="ECO:0000256" key="1">
    <source>
        <dbReference type="ARBA" id="ARBA00022692"/>
    </source>
</evidence>
<name>A0A5M9JIH1_MONFR</name>
<keyword evidence="2 4" id="KW-1133">Transmembrane helix</keyword>
<keyword evidence="3 4" id="KW-0472">Membrane</keyword>
<feature type="transmembrane region" description="Helical" evidence="4">
    <location>
        <begin position="178"/>
        <end position="198"/>
    </location>
</feature>
<dbReference type="GO" id="GO:0005886">
    <property type="term" value="C:plasma membrane"/>
    <property type="evidence" value="ECO:0007669"/>
    <property type="project" value="TreeGrafter"/>
</dbReference>
<keyword evidence="6" id="KW-1185">Reference proteome</keyword>
<evidence type="ECO:0000313" key="5">
    <source>
        <dbReference type="EMBL" id="KAA8569091.1"/>
    </source>
</evidence>
<reference evidence="5 6" key="1">
    <citation type="submission" date="2019-06" db="EMBL/GenBank/DDBJ databases">
        <title>Genome Sequence of the Brown Rot Fungal Pathogen Monilinia fructicola.</title>
        <authorList>
            <person name="De Miccolis Angelini R.M."/>
            <person name="Landi L."/>
            <person name="Abate D."/>
            <person name="Pollastro S."/>
            <person name="Romanazzi G."/>
            <person name="Faretra F."/>
        </authorList>
    </citation>
    <scope>NUCLEOTIDE SEQUENCE [LARGE SCALE GENOMIC DNA]</scope>
    <source>
        <strain evidence="5 6">Mfrc123</strain>
    </source>
</reference>
<organism evidence="5 6">
    <name type="scientific">Monilinia fructicola</name>
    <name type="common">Brown rot fungus</name>
    <name type="synonym">Ciboria fructicola</name>
    <dbReference type="NCBI Taxonomy" id="38448"/>
    <lineage>
        <taxon>Eukaryota</taxon>
        <taxon>Fungi</taxon>
        <taxon>Dikarya</taxon>
        <taxon>Ascomycota</taxon>
        <taxon>Pezizomycotina</taxon>
        <taxon>Leotiomycetes</taxon>
        <taxon>Helotiales</taxon>
        <taxon>Sclerotiniaceae</taxon>
        <taxon>Monilinia</taxon>
    </lineage>
</organism>
<dbReference type="Pfam" id="PF04145">
    <property type="entry name" value="Ctr"/>
    <property type="match status" value="1"/>
</dbReference>
<dbReference type="EMBL" id="VICG01000008">
    <property type="protein sequence ID" value="KAA8569091.1"/>
    <property type="molecule type" value="Genomic_DNA"/>
</dbReference>
<dbReference type="AlphaFoldDB" id="A0A5M9JIH1"/>
<keyword evidence="4" id="KW-0186">Copper</keyword>
<evidence type="ECO:0000313" key="6">
    <source>
        <dbReference type="Proteomes" id="UP000322873"/>
    </source>
</evidence>
<dbReference type="PANTHER" id="PTHR12483:SF120">
    <property type="entry name" value="HIGH-AFFINITY COPPER TRANSPORTER CTRA2"/>
    <property type="match status" value="1"/>
</dbReference>
<gene>
    <name evidence="5" type="ORF">EYC84_000761</name>
</gene>
<accession>A0A5M9JIH1</accession>
<keyword evidence="4" id="KW-0813">Transport</keyword>
<comment type="caution">
    <text evidence="5">The sequence shown here is derived from an EMBL/GenBank/DDBJ whole genome shotgun (WGS) entry which is preliminary data.</text>
</comment>
<dbReference type="GO" id="GO:0005375">
    <property type="term" value="F:copper ion transmembrane transporter activity"/>
    <property type="evidence" value="ECO:0007669"/>
    <property type="project" value="UniProtKB-UniRule"/>
</dbReference>